<proteinExistence type="predicted"/>
<evidence type="ECO:0000313" key="3">
    <source>
        <dbReference type="Proteomes" id="UP001345963"/>
    </source>
</evidence>
<comment type="caution">
    <text evidence="2">The sequence shown here is derived from an EMBL/GenBank/DDBJ whole genome shotgun (WGS) entry which is preliminary data.</text>
</comment>
<dbReference type="Proteomes" id="UP001345963">
    <property type="component" value="Unassembled WGS sequence"/>
</dbReference>
<accession>A0ABU7BPL2</accession>
<feature type="region of interest" description="Disordered" evidence="1">
    <location>
        <begin position="94"/>
        <end position="116"/>
    </location>
</feature>
<sequence length="147" mass="16429">MEFACSPRTCMGSLWVLGLRPVGPSSILTQNELLLCLPTCTSPPEVIDSKLKLMLTLPAIALKGDLRRNRSRLVNFSSYLPFLEELDKAGNLSDIRRSEDSYPDQRAPGAGENPEVLFPRRRVSSLSVPFDFHGSSYFTPFGPRRRS</sequence>
<dbReference type="EMBL" id="JAHUTI010061367">
    <property type="protein sequence ID" value="MED6252367.1"/>
    <property type="molecule type" value="Genomic_DNA"/>
</dbReference>
<protein>
    <submittedName>
        <fullName evidence="2">Uncharacterized protein</fullName>
    </submittedName>
</protein>
<name>A0ABU7BPL2_9TELE</name>
<keyword evidence="3" id="KW-1185">Reference proteome</keyword>
<gene>
    <name evidence="2" type="ORF">ATANTOWER_010721</name>
</gene>
<reference evidence="2 3" key="1">
    <citation type="submission" date="2021-07" db="EMBL/GenBank/DDBJ databases">
        <authorList>
            <person name="Palmer J.M."/>
        </authorList>
    </citation>
    <scope>NUCLEOTIDE SEQUENCE [LARGE SCALE GENOMIC DNA]</scope>
    <source>
        <strain evidence="2 3">AT_MEX2019</strain>
        <tissue evidence="2">Muscle</tissue>
    </source>
</reference>
<organism evidence="2 3">
    <name type="scientific">Ataeniobius toweri</name>
    <dbReference type="NCBI Taxonomy" id="208326"/>
    <lineage>
        <taxon>Eukaryota</taxon>
        <taxon>Metazoa</taxon>
        <taxon>Chordata</taxon>
        <taxon>Craniata</taxon>
        <taxon>Vertebrata</taxon>
        <taxon>Euteleostomi</taxon>
        <taxon>Actinopterygii</taxon>
        <taxon>Neopterygii</taxon>
        <taxon>Teleostei</taxon>
        <taxon>Neoteleostei</taxon>
        <taxon>Acanthomorphata</taxon>
        <taxon>Ovalentaria</taxon>
        <taxon>Atherinomorphae</taxon>
        <taxon>Cyprinodontiformes</taxon>
        <taxon>Goodeidae</taxon>
        <taxon>Ataeniobius</taxon>
    </lineage>
</organism>
<evidence type="ECO:0000313" key="2">
    <source>
        <dbReference type="EMBL" id="MED6252367.1"/>
    </source>
</evidence>
<evidence type="ECO:0000256" key="1">
    <source>
        <dbReference type="SAM" id="MobiDB-lite"/>
    </source>
</evidence>